<evidence type="ECO:0000313" key="2">
    <source>
        <dbReference type="EMBL" id="BAN21596.1"/>
    </source>
</evidence>
<accession>R4WRP6</accession>
<evidence type="ECO:0000256" key="1">
    <source>
        <dbReference type="SAM" id="MobiDB-lite"/>
    </source>
</evidence>
<proteinExistence type="evidence at transcript level"/>
<feature type="region of interest" description="Disordered" evidence="1">
    <location>
        <begin position="36"/>
        <end position="58"/>
    </location>
</feature>
<name>R4WRP6_RIPPE</name>
<sequence length="170" mass="18930">MYLRPQYTGLPPQIGGPLASKVSSNAEITREWLENEQRTVKSGDITQHETQNKSTQKMKLQTESYSTEQNTMATQQKQTITSASGVEKHMQKSLQHQNISYQQTTKGISTTSVVSQIQMVNGQNLMMLEGERNAAAQPVTFDDLERLSAESSAAEVEKIKTKYSEQLSSA</sequence>
<dbReference type="AlphaFoldDB" id="R4WRP6"/>
<feature type="compositionally biased region" description="Basic and acidic residues" evidence="1">
    <location>
        <begin position="36"/>
        <end position="51"/>
    </location>
</feature>
<reference evidence="2" key="1">
    <citation type="journal article" date="2013" name="PLoS ONE">
        <title>Gene expression in gut symbiotic organ of stinkbug affected by extracellular bacterial symbiont.</title>
        <authorList>
            <person name="Futahashi R."/>
            <person name="Tanaka K."/>
            <person name="Tanahashi M."/>
            <person name="Nikoh N."/>
            <person name="Kikuchi Y."/>
            <person name="Lee B.L."/>
            <person name="Fukatsu T."/>
        </authorList>
    </citation>
    <scope>NUCLEOTIDE SEQUENCE</scope>
    <source>
        <tissue evidence="2">Midgut</tissue>
    </source>
</reference>
<feature type="non-terminal residue" evidence="2">
    <location>
        <position position="170"/>
    </location>
</feature>
<organism evidence="2">
    <name type="scientific">Riptortus pedestris</name>
    <name type="common">Bean bug</name>
    <dbReference type="NCBI Taxonomy" id="329032"/>
    <lineage>
        <taxon>Eukaryota</taxon>
        <taxon>Metazoa</taxon>
        <taxon>Ecdysozoa</taxon>
        <taxon>Arthropoda</taxon>
        <taxon>Hexapoda</taxon>
        <taxon>Insecta</taxon>
        <taxon>Pterygota</taxon>
        <taxon>Neoptera</taxon>
        <taxon>Paraneoptera</taxon>
        <taxon>Hemiptera</taxon>
        <taxon>Heteroptera</taxon>
        <taxon>Panheteroptera</taxon>
        <taxon>Pentatomomorpha</taxon>
        <taxon>Coreoidea</taxon>
        <taxon>Alydidae</taxon>
        <taxon>Riptortus</taxon>
    </lineage>
</organism>
<protein>
    <submittedName>
        <fullName evidence="2">Unkown protein</fullName>
    </submittedName>
</protein>
<dbReference type="EMBL" id="AK418425">
    <property type="protein sequence ID" value="BAN21596.1"/>
    <property type="molecule type" value="mRNA"/>
</dbReference>